<dbReference type="Pfam" id="PF10350">
    <property type="entry name" value="DUF2428"/>
    <property type="match status" value="1"/>
</dbReference>
<dbReference type="InterPro" id="IPR056843">
    <property type="entry name" value="THADA-like_TPR"/>
</dbReference>
<dbReference type="InterPro" id="IPR016024">
    <property type="entry name" value="ARM-type_fold"/>
</dbReference>
<dbReference type="EMBL" id="CAKXYY010000007">
    <property type="protein sequence ID" value="CAH2352525.1"/>
    <property type="molecule type" value="Genomic_DNA"/>
</dbReference>
<name>A0A9P0VY06_9ASCO</name>
<accession>A0A9P0VY06</accession>
<evidence type="ECO:0000256" key="2">
    <source>
        <dbReference type="ARBA" id="ARBA00022694"/>
    </source>
</evidence>
<dbReference type="PANTHER" id="PTHR14387:SF0">
    <property type="entry name" value="DUF2428 DOMAIN-CONTAINING PROTEIN"/>
    <property type="match status" value="1"/>
</dbReference>
<dbReference type="InterPro" id="IPR019442">
    <property type="entry name" value="THADA/TRM732_DUF2428"/>
</dbReference>
<evidence type="ECO:0000256" key="1">
    <source>
        <dbReference type="ARBA" id="ARBA00010409"/>
    </source>
</evidence>
<dbReference type="PANTHER" id="PTHR14387">
    <property type="entry name" value="THADA/DEATH RECEPTOR INTERACTING PROTEIN"/>
    <property type="match status" value="1"/>
</dbReference>
<dbReference type="InterPro" id="IPR056842">
    <property type="entry name" value="THADA-like_TPR_C"/>
</dbReference>
<comment type="caution">
    <text evidence="6">The sequence shown here is derived from an EMBL/GenBank/DDBJ whole genome shotgun (WGS) entry which is preliminary data.</text>
</comment>
<dbReference type="Pfam" id="PF25151">
    <property type="entry name" value="TPR_Trm732_C"/>
    <property type="match status" value="1"/>
</dbReference>
<dbReference type="OrthoDB" id="73997at2759"/>
<evidence type="ECO:0000313" key="7">
    <source>
        <dbReference type="Proteomes" id="UP000837801"/>
    </source>
</evidence>
<evidence type="ECO:0000313" key="6">
    <source>
        <dbReference type="EMBL" id="CAH2352525.1"/>
    </source>
</evidence>
<feature type="domain" description="DUF2428" evidence="3">
    <location>
        <begin position="654"/>
        <end position="863"/>
    </location>
</feature>
<feature type="domain" description="tRNA (32-2'-O)-methyltransferase regulator THADA-like C-terminal TPR repeats region" evidence="5">
    <location>
        <begin position="865"/>
        <end position="1010"/>
    </location>
</feature>
<dbReference type="Proteomes" id="UP000837801">
    <property type="component" value="Unassembled WGS sequence"/>
</dbReference>
<sequence length="1505" mass="171289">MAQLGSEELLVLKKKLIKSNVGSFFHDVSSGELQSFQCVYATLLDVKVNESGDKTKVLCCDVLSIWLLRYTQCVRKKSSLEKLLARSDINSLFQYIVDFLEQSSGPSSNALNVLLLKSIDTVIVTFASEKDEIFQKWIDTVMNLSITTRSKYQLIEVLGKSTNPKYILDKYPTFANNCISIMWSDALANSASKSFATIYRGIYEPTEHATWIQLWQSSVMEGLRNLKSRKNIQTYLLPLLFTISQESFSSFMNLSFKTSKASIDTDIDLLIGVAKVGQDLAIVTEPFDPQDKDSVIPLPILIDIMTHQSPKYRLASFALFLGSPKSSVPIPQYILDTLVDKNIIETFFMDYDDTDIRNDFVSSMKQFLMRILDSSYSANRDLTKLQKKNVESDRQDSLKKYLLSAKRFLQWLVKFLLKNLAPASNYAQLFLGFHITEYLITLGLDNSVVLTPHDATGVTKSKKSNSGIKFPYSIEIFSDSLIRILMDNITNNYEDLREKSVSLLLMCPKEKIAEVLIGNSNQSERIISVSIEILSDLKGRKSEGGARVLQFLTQAYQRLEFNTKIIDLFDLLYNRIDSVLDKSAVLSPSFETVAPQDRLHGVFTALRLMLSSLEPEMFPVNHSFYERLFSKFIGEYYPKIWTFVKPVLGNTTGDLSEVEEKLTLNYSWKLVKESTSYLKFILDISSKHPRLIKKEEFLSIVDITIDQLSSVNHRGAFSSVYPTFIACCECCLQSSDSDLQRKPFEWLKSNILLLESKTQLISRRSGGLPYLITGILTAGKNSRNYNVIEQEETLLSFSMKELIRIASIPYVPNADEKMDISQVHAFNSMKHIFIDSQLSDDSVFFVKDALRIALVNCNSKTWAIRNCAVMLFTALQNRLFGTKKLGGIIPTVSAKSFFNKYDGIENILLSNLDNSLSGDSNVESVFPIITILMRLESNNDTEESSLKRFETLLHGYLSHKSWKIREVAARALAAVVQPIEIENFLIKLLEEFHANVSFNKRHGILLTILEIIKRINLKLPDIETLHLCLEHLIIRAHSFIHYGQTFDWAINKVYIDILLHIHDLELPSSAVQYLSTFIIKNYLSSDAMIGGSEQLFLQETINLLLSQHLHKSQIKECIELINICILSKEAYEVQLVGISFCKKHYSVLRQSGTFDREWTQLNDDIWSMIIRSDNSWSLVKSAALSLSQKLLSSSKHYIMKSDEELSSMVALLKEFTVCGDFSEDVNSMALEVLGPLSAELLKRNKEFAVSNINDFFLLVSIYADDDKPFDNRYSAINAVSAFVESFTNELTDKVYTSYMCKAIFSLYFALSDDDREIRDLASSTLSRLFDFKFESGNLAVSKYIVENVLNLFNVSDVESDLVPLLCDEKKSISATISLIQKQESDANSLFDIEAVNLYRNELQLHSEIVSIVRQLPLSPESVIRMKSAMRRDFEVVNEFINTKGSDGYIGWTRSEFAYTAMYKLISNLNLLKELDLTESEEVNKFELKLEQRNIHPLLKDMLTCK</sequence>
<evidence type="ECO:0000259" key="5">
    <source>
        <dbReference type="Pfam" id="PF25151"/>
    </source>
</evidence>
<dbReference type="Pfam" id="PF25150">
    <property type="entry name" value="TPR_Trm732"/>
    <property type="match status" value="1"/>
</dbReference>
<dbReference type="GO" id="GO:0005829">
    <property type="term" value="C:cytosol"/>
    <property type="evidence" value="ECO:0007669"/>
    <property type="project" value="TreeGrafter"/>
</dbReference>
<keyword evidence="2" id="KW-0819">tRNA processing</keyword>
<feature type="domain" description="tRNA (32-2'-O)-methyltransferase regulator THADA-like TPR repeats region" evidence="4">
    <location>
        <begin position="211"/>
        <end position="498"/>
    </location>
</feature>
<dbReference type="InterPro" id="IPR051954">
    <property type="entry name" value="tRNA_methyltransferase_THADA"/>
</dbReference>
<dbReference type="SUPFAM" id="SSF48371">
    <property type="entry name" value="ARM repeat"/>
    <property type="match status" value="1"/>
</dbReference>
<organism evidence="6 7">
    <name type="scientific">[Candida] railenensis</name>
    <dbReference type="NCBI Taxonomy" id="45579"/>
    <lineage>
        <taxon>Eukaryota</taxon>
        <taxon>Fungi</taxon>
        <taxon>Dikarya</taxon>
        <taxon>Ascomycota</taxon>
        <taxon>Saccharomycotina</taxon>
        <taxon>Pichiomycetes</taxon>
        <taxon>Debaryomycetaceae</taxon>
        <taxon>Kurtzmaniella</taxon>
    </lineage>
</organism>
<dbReference type="GO" id="GO:0030488">
    <property type="term" value="P:tRNA methylation"/>
    <property type="evidence" value="ECO:0007669"/>
    <property type="project" value="TreeGrafter"/>
</dbReference>
<keyword evidence="7" id="KW-1185">Reference proteome</keyword>
<reference evidence="6" key="1">
    <citation type="submission" date="2022-03" db="EMBL/GenBank/DDBJ databases">
        <authorList>
            <person name="Legras J.-L."/>
            <person name="Devillers H."/>
            <person name="Grondin C."/>
        </authorList>
    </citation>
    <scope>NUCLEOTIDE SEQUENCE</scope>
    <source>
        <strain evidence="6">CLIB 1423</strain>
    </source>
</reference>
<gene>
    <name evidence="6" type="ORF">CLIB1423_07S01530</name>
</gene>
<evidence type="ECO:0000259" key="3">
    <source>
        <dbReference type="Pfam" id="PF10350"/>
    </source>
</evidence>
<proteinExistence type="inferred from homology"/>
<evidence type="ECO:0000259" key="4">
    <source>
        <dbReference type="Pfam" id="PF25150"/>
    </source>
</evidence>
<protein>
    <submittedName>
        <fullName evidence="6">tRNA (Cytidine(32)-2'-O)-methyltransferase non-catalytic subunit Trm732p</fullName>
    </submittedName>
</protein>
<comment type="similarity">
    <text evidence="1">Belongs to the THADA family.</text>
</comment>